<name>A0A328DX04_9ASTE</name>
<evidence type="ECO:0008006" key="4">
    <source>
        <dbReference type="Google" id="ProtNLM"/>
    </source>
</evidence>
<reference evidence="2 3" key="1">
    <citation type="submission" date="2018-06" db="EMBL/GenBank/DDBJ databases">
        <title>The Genome of Cuscuta australis (Dodder) Provides Insight into the Evolution of Plant Parasitism.</title>
        <authorList>
            <person name="Liu H."/>
        </authorList>
    </citation>
    <scope>NUCLEOTIDE SEQUENCE [LARGE SCALE GENOMIC DNA]</scope>
    <source>
        <strain evidence="3">cv. Yunnan</strain>
        <tissue evidence="2">Vines</tissue>
    </source>
</reference>
<dbReference type="Proteomes" id="UP000249390">
    <property type="component" value="Unassembled WGS sequence"/>
</dbReference>
<dbReference type="EMBL" id="NQVE01000067">
    <property type="protein sequence ID" value="RAL50264.1"/>
    <property type="molecule type" value="Genomic_DNA"/>
</dbReference>
<comment type="caution">
    <text evidence="2">The sequence shown here is derived from an EMBL/GenBank/DDBJ whole genome shotgun (WGS) entry which is preliminary data.</text>
</comment>
<accession>A0A328DX04</accession>
<feature type="compositionally biased region" description="Acidic residues" evidence="1">
    <location>
        <begin position="24"/>
        <end position="35"/>
    </location>
</feature>
<gene>
    <name evidence="2" type="ORF">DM860_007938</name>
</gene>
<sequence>MAVSTEFSRLEICHSPPKILVDTTDSEEEEEEEEESPHLDNTMEDEVGIVTDLTDDPPIETRMELKANVPYEDTYDSDGEPDLIVTGPFAEEMDAFREYRAEYLAIGGYDVTNYFRPSPSFPYMLCDLLYPVKLASGDLYYDHCILAVQRMILYLNQKRGRNLEFGELVKANREATSCFTFYATFTATEYGEKRTYQAQVHTCIKGAAVKFWEFKEAASKE</sequence>
<dbReference type="AlphaFoldDB" id="A0A328DX04"/>
<dbReference type="PANTHER" id="PTHR31228:SF22">
    <property type="entry name" value="CYSTATIN_MONELLIN SUPERFAMILY PROTEIN"/>
    <property type="match status" value="1"/>
</dbReference>
<feature type="region of interest" description="Disordered" evidence="1">
    <location>
        <begin position="14"/>
        <end position="45"/>
    </location>
</feature>
<dbReference type="PANTHER" id="PTHR31228">
    <property type="entry name" value="CYSTATIN/MONELLIN SUPERFAMILY PROTEIN"/>
    <property type="match status" value="1"/>
</dbReference>
<organism evidence="2 3">
    <name type="scientific">Cuscuta australis</name>
    <dbReference type="NCBI Taxonomy" id="267555"/>
    <lineage>
        <taxon>Eukaryota</taxon>
        <taxon>Viridiplantae</taxon>
        <taxon>Streptophyta</taxon>
        <taxon>Embryophyta</taxon>
        <taxon>Tracheophyta</taxon>
        <taxon>Spermatophyta</taxon>
        <taxon>Magnoliopsida</taxon>
        <taxon>eudicotyledons</taxon>
        <taxon>Gunneridae</taxon>
        <taxon>Pentapetalae</taxon>
        <taxon>asterids</taxon>
        <taxon>lamiids</taxon>
        <taxon>Solanales</taxon>
        <taxon>Convolvulaceae</taxon>
        <taxon>Cuscuteae</taxon>
        <taxon>Cuscuta</taxon>
        <taxon>Cuscuta subgen. Grammica</taxon>
        <taxon>Cuscuta sect. Cleistogrammica</taxon>
    </lineage>
</organism>
<keyword evidence="3" id="KW-1185">Reference proteome</keyword>
<dbReference type="Gene3D" id="3.10.450.10">
    <property type="match status" value="1"/>
</dbReference>
<evidence type="ECO:0000256" key="1">
    <source>
        <dbReference type="SAM" id="MobiDB-lite"/>
    </source>
</evidence>
<proteinExistence type="predicted"/>
<protein>
    <recommendedName>
        <fullName evidence="4">Cystatin domain-containing protein</fullName>
    </recommendedName>
</protein>
<evidence type="ECO:0000313" key="3">
    <source>
        <dbReference type="Proteomes" id="UP000249390"/>
    </source>
</evidence>
<evidence type="ECO:0000313" key="2">
    <source>
        <dbReference type="EMBL" id="RAL50264.1"/>
    </source>
</evidence>